<evidence type="ECO:0000256" key="1">
    <source>
        <dbReference type="ARBA" id="ARBA00004651"/>
    </source>
</evidence>
<feature type="transmembrane region" description="Helical" evidence="7">
    <location>
        <begin position="90"/>
        <end position="111"/>
    </location>
</feature>
<dbReference type="InterPro" id="IPR035906">
    <property type="entry name" value="MetI-like_sf"/>
</dbReference>
<dbReference type="PANTHER" id="PTHR30151:SF20">
    <property type="entry name" value="ABC TRANSPORTER PERMEASE PROTEIN HI_0355-RELATED"/>
    <property type="match status" value="1"/>
</dbReference>
<feature type="transmembrane region" description="Helical" evidence="7">
    <location>
        <begin position="217"/>
        <end position="238"/>
    </location>
</feature>
<proteinExistence type="inferred from homology"/>
<gene>
    <name evidence="9" type="ORF">SAMN05216529_103357</name>
</gene>
<feature type="transmembrane region" description="Helical" evidence="7">
    <location>
        <begin position="123"/>
        <end position="148"/>
    </location>
</feature>
<dbReference type="EMBL" id="UHJJ01000003">
    <property type="protein sequence ID" value="SUQ13625.1"/>
    <property type="molecule type" value="Genomic_DNA"/>
</dbReference>
<keyword evidence="6 7" id="KW-0472">Membrane</keyword>
<evidence type="ECO:0000313" key="9">
    <source>
        <dbReference type="EMBL" id="SUQ13625.1"/>
    </source>
</evidence>
<dbReference type="Proteomes" id="UP000254051">
    <property type="component" value="Unassembled WGS sequence"/>
</dbReference>
<feature type="transmembrane region" description="Helical" evidence="7">
    <location>
        <begin position="40"/>
        <end position="56"/>
    </location>
</feature>
<sequence>MCLPLKRKLQNTTSKPERKRIQGSRGQEQFFRKGYAGEKVWPVLTIIIILGIWQTASSTGMVPRFMLPSPIDVAKAFITDFPLLMSNAKVTLLEAFIGLGMGVAVGFLMAVLMDRFEKMYQAFYPLIVLTQTVPTVAIAPLLVLWFGYEMLPKVILIVIVTFFPVTVSLLDGFKSADRDTVNLLRSMGASKVQIFWFVKFPGSLGQFFASLRISVSYAVVGAVIAEWLGGFSGLGVYMTRVKKAFSFDKMFAVIFLISVISLLLMGAVNLLQKKCMPWEERE</sequence>
<evidence type="ECO:0000256" key="7">
    <source>
        <dbReference type="RuleBase" id="RU363032"/>
    </source>
</evidence>
<keyword evidence="10" id="KW-1185">Reference proteome</keyword>
<evidence type="ECO:0000259" key="8">
    <source>
        <dbReference type="PROSITE" id="PS50928"/>
    </source>
</evidence>
<dbReference type="AlphaFoldDB" id="A0A316AM09"/>
<keyword evidence="2 7" id="KW-0813">Transport</keyword>
<evidence type="ECO:0000256" key="2">
    <source>
        <dbReference type="ARBA" id="ARBA00022448"/>
    </source>
</evidence>
<accession>A0A316AM09</accession>
<evidence type="ECO:0000256" key="4">
    <source>
        <dbReference type="ARBA" id="ARBA00022692"/>
    </source>
</evidence>
<dbReference type="PANTHER" id="PTHR30151">
    <property type="entry name" value="ALKANE SULFONATE ABC TRANSPORTER-RELATED, MEMBRANE SUBUNIT"/>
    <property type="match status" value="1"/>
</dbReference>
<keyword evidence="4 7" id="KW-0812">Transmembrane</keyword>
<feature type="domain" description="ABC transmembrane type-1" evidence="8">
    <location>
        <begin position="84"/>
        <end position="272"/>
    </location>
</feature>
<reference evidence="10" key="1">
    <citation type="submission" date="2017-07" db="EMBL/GenBank/DDBJ databases">
        <authorList>
            <person name="Varghese N."/>
            <person name="Submissions S."/>
        </authorList>
    </citation>
    <scope>NUCLEOTIDE SEQUENCE [LARGE SCALE GENOMIC DNA]</scope>
    <source>
        <strain evidence="10">NLAE-zl-C134</strain>
    </source>
</reference>
<comment type="similarity">
    <text evidence="7">Belongs to the binding-protein-dependent transport system permease family.</text>
</comment>
<evidence type="ECO:0000313" key="10">
    <source>
        <dbReference type="Proteomes" id="UP000254051"/>
    </source>
</evidence>
<keyword evidence="3" id="KW-1003">Cell membrane</keyword>
<keyword evidence="5 7" id="KW-1133">Transmembrane helix</keyword>
<feature type="transmembrane region" description="Helical" evidence="7">
    <location>
        <begin position="250"/>
        <end position="271"/>
    </location>
</feature>
<dbReference type="GO" id="GO:0055085">
    <property type="term" value="P:transmembrane transport"/>
    <property type="evidence" value="ECO:0007669"/>
    <property type="project" value="InterPro"/>
</dbReference>
<evidence type="ECO:0000256" key="6">
    <source>
        <dbReference type="ARBA" id="ARBA00023136"/>
    </source>
</evidence>
<feature type="transmembrane region" description="Helical" evidence="7">
    <location>
        <begin position="154"/>
        <end position="173"/>
    </location>
</feature>
<comment type="subcellular location">
    <subcellularLocation>
        <location evidence="1 7">Cell membrane</location>
        <topology evidence="1 7">Multi-pass membrane protein</topology>
    </subcellularLocation>
</comment>
<dbReference type="Pfam" id="PF00528">
    <property type="entry name" value="BPD_transp_1"/>
    <property type="match status" value="1"/>
</dbReference>
<dbReference type="GO" id="GO:0005886">
    <property type="term" value="C:plasma membrane"/>
    <property type="evidence" value="ECO:0007669"/>
    <property type="project" value="UniProtKB-SubCell"/>
</dbReference>
<dbReference type="CDD" id="cd06261">
    <property type="entry name" value="TM_PBP2"/>
    <property type="match status" value="1"/>
</dbReference>
<dbReference type="InterPro" id="IPR000515">
    <property type="entry name" value="MetI-like"/>
</dbReference>
<protein>
    <submittedName>
        <fullName evidence="9">ABC-type nitrate/sulfonate/bicarbonate transport system, permease component</fullName>
    </submittedName>
</protein>
<dbReference type="SUPFAM" id="SSF161098">
    <property type="entry name" value="MetI-like"/>
    <property type="match status" value="1"/>
</dbReference>
<evidence type="ECO:0000256" key="5">
    <source>
        <dbReference type="ARBA" id="ARBA00022989"/>
    </source>
</evidence>
<organism evidence="9 10">
    <name type="scientific">Faecalicatena contorta</name>
    <dbReference type="NCBI Taxonomy" id="39482"/>
    <lineage>
        <taxon>Bacteria</taxon>
        <taxon>Bacillati</taxon>
        <taxon>Bacillota</taxon>
        <taxon>Clostridia</taxon>
        <taxon>Lachnospirales</taxon>
        <taxon>Lachnospiraceae</taxon>
        <taxon>Faecalicatena</taxon>
    </lineage>
</organism>
<dbReference type="PROSITE" id="PS50928">
    <property type="entry name" value="ABC_TM1"/>
    <property type="match status" value="1"/>
</dbReference>
<evidence type="ECO:0000256" key="3">
    <source>
        <dbReference type="ARBA" id="ARBA00022475"/>
    </source>
</evidence>
<dbReference type="OrthoDB" id="9804353at2"/>
<dbReference type="Gene3D" id="1.10.3720.10">
    <property type="entry name" value="MetI-like"/>
    <property type="match status" value="1"/>
</dbReference>
<name>A0A316AM09_9FIRM</name>